<name>A0ABS3RMB0_9ACTN</name>
<sequence length="190" mass="19317">MPDPGAAGAAPRGPHRLGGAEVAERLARLDETLAGLERTPGATAETAMAAVTTLAEVYGEALARVMDRVAGEPRTVEALLGDELLGHLLVLHDVHPEPVERRVARALEGLRRQGVTAELAGLDGGTVRIRTAGGCGCGAGGTEEAVREAVLAVAPEASRVEFTGPPPTAPAFVPVDALLRPPVPAADGAP</sequence>
<accession>A0ABS3RMB0</accession>
<dbReference type="EMBL" id="JAGEPF010000005">
    <property type="protein sequence ID" value="MBO2457683.1"/>
    <property type="molecule type" value="Genomic_DNA"/>
</dbReference>
<keyword evidence="2" id="KW-1185">Reference proteome</keyword>
<proteinExistence type="predicted"/>
<organism evidence="1 2">
    <name type="scientific">Actinomadura violacea</name>
    <dbReference type="NCBI Taxonomy" id="2819934"/>
    <lineage>
        <taxon>Bacteria</taxon>
        <taxon>Bacillati</taxon>
        <taxon>Actinomycetota</taxon>
        <taxon>Actinomycetes</taxon>
        <taxon>Streptosporangiales</taxon>
        <taxon>Thermomonosporaceae</taxon>
        <taxon>Actinomadura</taxon>
    </lineage>
</organism>
<gene>
    <name evidence="1" type="ORF">J4709_08865</name>
</gene>
<dbReference type="RefSeq" id="WP_208238978.1">
    <property type="nucleotide sequence ID" value="NZ_JAGEPF010000005.1"/>
</dbReference>
<comment type="caution">
    <text evidence="1">The sequence shown here is derived from an EMBL/GenBank/DDBJ whole genome shotgun (WGS) entry which is preliminary data.</text>
</comment>
<evidence type="ECO:0000313" key="2">
    <source>
        <dbReference type="Proteomes" id="UP000680206"/>
    </source>
</evidence>
<evidence type="ECO:0000313" key="1">
    <source>
        <dbReference type="EMBL" id="MBO2457683.1"/>
    </source>
</evidence>
<protein>
    <submittedName>
        <fullName evidence="1">NifU family protein</fullName>
    </submittedName>
</protein>
<dbReference type="Proteomes" id="UP000680206">
    <property type="component" value="Unassembled WGS sequence"/>
</dbReference>
<reference evidence="1 2" key="1">
    <citation type="submission" date="2021-03" db="EMBL/GenBank/DDBJ databases">
        <title>Actinomadura violae sp. nov., isolated from lichen in Thailand.</title>
        <authorList>
            <person name="Kanchanasin P."/>
            <person name="Saeng-In P."/>
            <person name="Phongsopitanun W."/>
            <person name="Yuki M."/>
            <person name="Kudo T."/>
            <person name="Ohkuma M."/>
            <person name="Tanasupawat S."/>
        </authorList>
    </citation>
    <scope>NUCLEOTIDE SEQUENCE [LARGE SCALE GENOMIC DNA]</scope>
    <source>
        <strain evidence="1 2">LCR2-06</strain>
    </source>
</reference>